<dbReference type="KEGG" id="rcr:NCTC10994_02748"/>
<reference evidence="10 11" key="1">
    <citation type="submission" date="2018-06" db="EMBL/GenBank/DDBJ databases">
        <authorList>
            <consortium name="Pathogen Informatics"/>
            <person name="Doyle S."/>
        </authorList>
    </citation>
    <scope>NUCLEOTIDE SEQUENCE [LARGE SCALE GENOMIC DNA]</scope>
    <source>
        <strain evidence="10 11">NCTC10994</strain>
    </source>
</reference>
<evidence type="ECO:0000256" key="5">
    <source>
        <dbReference type="ARBA" id="ARBA00022631"/>
    </source>
</evidence>
<keyword evidence="11" id="KW-1185">Reference proteome</keyword>
<comment type="subunit">
    <text evidence="4 8">Homotetramer.</text>
</comment>
<dbReference type="InterPro" id="IPR000895">
    <property type="entry name" value="Transthyretin/HIU_hydrolase"/>
</dbReference>
<dbReference type="SUPFAM" id="SSF49472">
    <property type="entry name" value="Transthyretin (synonym: prealbumin)"/>
    <property type="match status" value="1"/>
</dbReference>
<comment type="function">
    <text evidence="2">Catalyzes the hydrolysis of 5-hydroxyisourate (HIU) to 2-oxo-4-hydroxy-4-carboxy-5-ureidoimidazoline (OHCU).</text>
</comment>
<feature type="binding site" evidence="7">
    <location>
        <position position="7"/>
    </location>
    <ligand>
        <name>substrate</name>
    </ligand>
</feature>
<name>A0A2X4U3F9_9NOCA</name>
<dbReference type="InterPro" id="IPR023419">
    <property type="entry name" value="Transthyretin_CS"/>
</dbReference>
<dbReference type="InterPro" id="IPR014306">
    <property type="entry name" value="Hydroxyisourate_hydrolase"/>
</dbReference>
<comment type="similarity">
    <text evidence="3 8">Belongs to the transthyretin family. 5-hydroxyisourate hydrolase subfamily.</text>
</comment>
<evidence type="ECO:0000313" key="11">
    <source>
        <dbReference type="Proteomes" id="UP000249091"/>
    </source>
</evidence>
<dbReference type="Gene3D" id="2.60.40.180">
    <property type="entry name" value="Transthyretin/hydroxyisourate hydrolase domain"/>
    <property type="match status" value="1"/>
</dbReference>
<evidence type="ECO:0000256" key="6">
    <source>
        <dbReference type="ARBA" id="ARBA00022801"/>
    </source>
</evidence>
<evidence type="ECO:0000256" key="8">
    <source>
        <dbReference type="RuleBase" id="RU361270"/>
    </source>
</evidence>
<dbReference type="NCBIfam" id="TIGR02962">
    <property type="entry name" value="hdxy_isourate"/>
    <property type="match status" value="1"/>
</dbReference>
<dbReference type="GO" id="GO:0033971">
    <property type="term" value="F:hydroxyisourate hydrolase activity"/>
    <property type="evidence" value="ECO:0007669"/>
    <property type="project" value="UniProtKB-EC"/>
</dbReference>
<dbReference type="CDD" id="cd05822">
    <property type="entry name" value="TLP_HIUase"/>
    <property type="match status" value="1"/>
</dbReference>
<dbReference type="PROSITE" id="PS00768">
    <property type="entry name" value="TRANSTHYRETIN_1"/>
    <property type="match status" value="1"/>
</dbReference>
<comment type="catalytic activity">
    <reaction evidence="1 8">
        <text>5-hydroxyisourate + H2O = 5-hydroxy-2-oxo-4-ureido-2,5-dihydro-1H-imidazole-5-carboxylate + H(+)</text>
        <dbReference type="Rhea" id="RHEA:23736"/>
        <dbReference type="ChEBI" id="CHEBI:15377"/>
        <dbReference type="ChEBI" id="CHEBI:15378"/>
        <dbReference type="ChEBI" id="CHEBI:18072"/>
        <dbReference type="ChEBI" id="CHEBI:58639"/>
        <dbReference type="EC" id="3.5.2.17"/>
    </reaction>
</comment>
<organism evidence="10 11">
    <name type="scientific">Rhodococcus coprophilus</name>
    <dbReference type="NCBI Taxonomy" id="38310"/>
    <lineage>
        <taxon>Bacteria</taxon>
        <taxon>Bacillati</taxon>
        <taxon>Actinomycetota</taxon>
        <taxon>Actinomycetes</taxon>
        <taxon>Mycobacteriales</taxon>
        <taxon>Nocardiaceae</taxon>
        <taxon>Rhodococcus</taxon>
    </lineage>
</organism>
<evidence type="ECO:0000259" key="9">
    <source>
        <dbReference type="Pfam" id="PF00576"/>
    </source>
</evidence>
<evidence type="ECO:0000256" key="4">
    <source>
        <dbReference type="ARBA" id="ARBA00011881"/>
    </source>
</evidence>
<dbReference type="PROSITE" id="PS00769">
    <property type="entry name" value="TRANSTHYRETIN_2"/>
    <property type="match status" value="1"/>
</dbReference>
<gene>
    <name evidence="10" type="primary">hiuH</name>
    <name evidence="10" type="ORF">NCTC10994_02748</name>
</gene>
<keyword evidence="5 8" id="KW-0659">Purine metabolism</keyword>
<evidence type="ECO:0000256" key="2">
    <source>
        <dbReference type="ARBA" id="ARBA00002704"/>
    </source>
</evidence>
<dbReference type="Pfam" id="PF00576">
    <property type="entry name" value="Transthyretin"/>
    <property type="match status" value="1"/>
</dbReference>
<feature type="binding site" evidence="7">
    <location>
        <position position="41"/>
    </location>
    <ligand>
        <name>substrate</name>
    </ligand>
</feature>
<dbReference type="PANTHER" id="PTHR10395">
    <property type="entry name" value="URICASE AND TRANSTHYRETIN-RELATED"/>
    <property type="match status" value="1"/>
</dbReference>
<accession>A0A2X4U3F9</accession>
<evidence type="ECO:0000256" key="3">
    <source>
        <dbReference type="ARBA" id="ARBA00009850"/>
    </source>
</evidence>
<keyword evidence="6 8" id="KW-0378">Hydrolase</keyword>
<sequence length="115" mass="12703">MTILSTHVLDATTGTPAAGIEVMLSSGGAELARSRTDDDGRITEFPCPPIEAGTYTLTFATGDYFAHRRTETFYPEVVITFRIPEQRPDAAPDENRKFHVPLLLSPYSYSTYRGS</sequence>
<dbReference type="InterPro" id="IPR023416">
    <property type="entry name" value="Transthyretin/HIU_hydrolase_d"/>
</dbReference>
<dbReference type="RefSeq" id="WP_072700909.1">
    <property type="nucleotide sequence ID" value="NZ_JAFBBL010000001.1"/>
</dbReference>
<feature type="binding site" evidence="7">
    <location>
        <position position="112"/>
    </location>
    <ligand>
        <name>substrate</name>
    </ligand>
</feature>
<proteinExistence type="inferred from homology"/>
<dbReference type="PRINTS" id="PR00189">
    <property type="entry name" value="TRNSTHYRETIN"/>
</dbReference>
<dbReference type="Proteomes" id="UP000249091">
    <property type="component" value="Chromosome 1"/>
</dbReference>
<evidence type="ECO:0000256" key="7">
    <source>
        <dbReference type="PIRSR" id="PIRSR600895-51"/>
    </source>
</evidence>
<dbReference type="InterPro" id="IPR023418">
    <property type="entry name" value="Thyroxine_BS"/>
</dbReference>
<dbReference type="GO" id="GO:0006144">
    <property type="term" value="P:purine nucleobase metabolic process"/>
    <property type="evidence" value="ECO:0007669"/>
    <property type="project" value="UniProtKB-KW"/>
</dbReference>
<evidence type="ECO:0000313" key="10">
    <source>
        <dbReference type="EMBL" id="SQI34377.1"/>
    </source>
</evidence>
<dbReference type="STRING" id="1219011.GCA_001895045_02465"/>
<dbReference type="InterPro" id="IPR036817">
    <property type="entry name" value="Transthyretin/HIU_hydrolase_sf"/>
</dbReference>
<dbReference type="AlphaFoldDB" id="A0A2X4U3F9"/>
<dbReference type="EC" id="3.5.2.17" evidence="8"/>
<evidence type="ECO:0000256" key="1">
    <source>
        <dbReference type="ARBA" id="ARBA00001043"/>
    </source>
</evidence>
<dbReference type="EMBL" id="LS483468">
    <property type="protein sequence ID" value="SQI34377.1"/>
    <property type="molecule type" value="Genomic_DNA"/>
</dbReference>
<protein>
    <recommendedName>
        <fullName evidence="8">5-hydroxyisourate hydrolase</fullName>
        <shortName evidence="8">HIU hydrolase</shortName>
        <shortName evidence="8">HIUHase</shortName>
        <ecNumber evidence="8">3.5.2.17</ecNumber>
    </recommendedName>
</protein>
<dbReference type="PANTHER" id="PTHR10395:SF7">
    <property type="entry name" value="5-HYDROXYISOURATE HYDROLASE"/>
    <property type="match status" value="1"/>
</dbReference>
<feature type="domain" description="Transthyretin/hydroxyisourate hydrolase" evidence="9">
    <location>
        <begin position="4"/>
        <end position="114"/>
    </location>
</feature>